<evidence type="ECO:0000256" key="1">
    <source>
        <dbReference type="SAM" id="MobiDB-lite"/>
    </source>
</evidence>
<dbReference type="OrthoDB" id="121607at2759"/>
<accession>A0A225UQ58</accession>
<dbReference type="Proteomes" id="UP000198211">
    <property type="component" value="Unassembled WGS sequence"/>
</dbReference>
<evidence type="ECO:0008006" key="4">
    <source>
        <dbReference type="Google" id="ProtNLM"/>
    </source>
</evidence>
<comment type="caution">
    <text evidence="2">The sequence shown here is derived from an EMBL/GenBank/DDBJ whole genome shotgun (WGS) entry which is preliminary data.</text>
</comment>
<gene>
    <name evidence="2" type="ORF">PHMEG_00034866</name>
</gene>
<reference evidence="3" key="1">
    <citation type="submission" date="2017-03" db="EMBL/GenBank/DDBJ databases">
        <title>Phytopthora megakarya and P. palmivora, two closely related causual agents of cacao black pod achieved similar genome size and gene model numbers by different mechanisms.</title>
        <authorList>
            <person name="Ali S."/>
            <person name="Shao J."/>
            <person name="Larry D.J."/>
            <person name="Kronmiller B."/>
            <person name="Shen D."/>
            <person name="Strem M.D."/>
            <person name="Melnick R.L."/>
            <person name="Guiltinan M.J."/>
            <person name="Tyler B.M."/>
            <person name="Meinhardt L.W."/>
            <person name="Bailey B.A."/>
        </authorList>
    </citation>
    <scope>NUCLEOTIDE SEQUENCE [LARGE SCALE GENOMIC DNA]</scope>
    <source>
        <strain evidence="3">zdho120</strain>
    </source>
</reference>
<feature type="region of interest" description="Disordered" evidence="1">
    <location>
        <begin position="254"/>
        <end position="287"/>
    </location>
</feature>
<evidence type="ECO:0000313" key="2">
    <source>
        <dbReference type="EMBL" id="OWY95195.1"/>
    </source>
</evidence>
<protein>
    <recommendedName>
        <fullName evidence="4">DUF659 domain-containing protein</fullName>
    </recommendedName>
</protein>
<proteinExistence type="predicted"/>
<dbReference type="EMBL" id="NBNE01013282">
    <property type="protein sequence ID" value="OWY95195.1"/>
    <property type="molecule type" value="Genomic_DNA"/>
</dbReference>
<dbReference type="AlphaFoldDB" id="A0A225UQ58"/>
<keyword evidence="3" id="KW-1185">Reference proteome</keyword>
<sequence length="337" mass="39138">MENAGWQIGDAITDNTGQCGRARRIQSLRWPGTAFVICFAHALNNMVKAVLKSSYREVIKQTSDANSLHGYFASLLRIRSALELLELQYRTDKGFPYTLRVFAKPTFWEAPRDAEEVVHRLVYVSLKLQQHESTMADVVVCYLDIFEGFTRRPNGSTNLVDEVEKRWHQCEPWRCWYFLHSAYNRASRKLLNKTPLTTIGSLCRIGIYYVKHYSFDQDVFRLYEDLAAWIKGDGDATLAYSDFQSIATYWTKLEPDDDPQVPLRDDDNDTATSSSDARSESSRRKCKKLKTSPRSQFQLETTDRFRISMIYAFHKRNRLKSKRIIERAIGDVKRIVD</sequence>
<evidence type="ECO:0000313" key="3">
    <source>
        <dbReference type="Proteomes" id="UP000198211"/>
    </source>
</evidence>
<organism evidence="2 3">
    <name type="scientific">Phytophthora megakarya</name>
    <dbReference type="NCBI Taxonomy" id="4795"/>
    <lineage>
        <taxon>Eukaryota</taxon>
        <taxon>Sar</taxon>
        <taxon>Stramenopiles</taxon>
        <taxon>Oomycota</taxon>
        <taxon>Peronosporomycetes</taxon>
        <taxon>Peronosporales</taxon>
        <taxon>Peronosporaceae</taxon>
        <taxon>Phytophthora</taxon>
    </lineage>
</organism>
<name>A0A225UQ58_9STRA</name>